<dbReference type="SUPFAM" id="SSF89028">
    <property type="entry name" value="Cobalamin adenosyltransferase-like"/>
    <property type="match status" value="1"/>
</dbReference>
<dbReference type="InterPro" id="IPR036451">
    <property type="entry name" value="CblAdoTrfase-like_sf"/>
</dbReference>
<dbReference type="GO" id="GO:0005524">
    <property type="term" value="F:ATP binding"/>
    <property type="evidence" value="ECO:0007669"/>
    <property type="project" value="UniProtKB-KW"/>
</dbReference>
<dbReference type="GO" id="GO:0008817">
    <property type="term" value="F:corrinoid adenosyltransferase activity"/>
    <property type="evidence" value="ECO:0007669"/>
    <property type="project" value="UniProtKB-EC"/>
</dbReference>
<dbReference type="EMBL" id="VSSQ01010469">
    <property type="protein sequence ID" value="MPM44426.1"/>
    <property type="molecule type" value="Genomic_DNA"/>
</dbReference>
<dbReference type="InterPro" id="IPR016030">
    <property type="entry name" value="CblAdoTrfase-like"/>
</dbReference>
<comment type="caution">
    <text evidence="5">The sequence shown here is derived from an EMBL/GenBank/DDBJ whole genome shotgun (WGS) entry which is preliminary data.</text>
</comment>
<keyword evidence="1 5" id="KW-0808">Transferase</keyword>
<dbReference type="Gene3D" id="1.20.1200.10">
    <property type="entry name" value="Cobalamin adenosyltransferase-like"/>
    <property type="match status" value="1"/>
</dbReference>
<name>A0A644ZUM0_9ZZZZ</name>
<dbReference type="AlphaFoldDB" id="A0A644ZUM0"/>
<organism evidence="5">
    <name type="scientific">bioreactor metagenome</name>
    <dbReference type="NCBI Taxonomy" id="1076179"/>
    <lineage>
        <taxon>unclassified sequences</taxon>
        <taxon>metagenomes</taxon>
        <taxon>ecological metagenomes</taxon>
    </lineage>
</organism>
<dbReference type="PANTHER" id="PTHR12213">
    <property type="entry name" value="CORRINOID ADENOSYLTRANSFERASE"/>
    <property type="match status" value="1"/>
</dbReference>
<dbReference type="PANTHER" id="PTHR12213:SF0">
    <property type="entry name" value="CORRINOID ADENOSYLTRANSFERASE MMAB"/>
    <property type="match status" value="1"/>
</dbReference>
<accession>A0A644ZUM0</accession>
<feature type="domain" description="Cobalamin adenosyltransferase-like" evidence="4">
    <location>
        <begin position="4"/>
        <end position="155"/>
    </location>
</feature>
<evidence type="ECO:0000256" key="3">
    <source>
        <dbReference type="ARBA" id="ARBA00022840"/>
    </source>
</evidence>
<gene>
    <name evidence="5" type="primary">yvqK_14</name>
    <name evidence="5" type="ORF">SDC9_91104</name>
</gene>
<protein>
    <submittedName>
        <fullName evidence="5">Cob(I)yrinic acid a,c-diamide adenosyltransferase</fullName>
        <ecNumber evidence="5">2.5.1.17</ecNumber>
    </submittedName>
</protein>
<keyword evidence="3" id="KW-0067">ATP-binding</keyword>
<keyword evidence="2" id="KW-0547">Nucleotide-binding</keyword>
<dbReference type="Pfam" id="PF01923">
    <property type="entry name" value="Cob_adeno_trans"/>
    <property type="match status" value="1"/>
</dbReference>
<sequence length="167" mass="18966">MKVSTKLGDTGTTSAYGCRVDKSSTLINTLGELDSCIAECILISSKWDSLSSTCQHIVEDLNCICAIITGYNSSHLFTEERTKWLEIKMDQESIDDDFHFVYPFHNEKAATLNHLRTTVRSVERSLFTLNKEQPVALEILSYINRLSDFWFIIGCKELINECINEGE</sequence>
<evidence type="ECO:0000256" key="2">
    <source>
        <dbReference type="ARBA" id="ARBA00022741"/>
    </source>
</evidence>
<reference evidence="5" key="1">
    <citation type="submission" date="2019-08" db="EMBL/GenBank/DDBJ databases">
        <authorList>
            <person name="Kucharzyk K."/>
            <person name="Murdoch R.W."/>
            <person name="Higgins S."/>
            <person name="Loffler F."/>
        </authorList>
    </citation>
    <scope>NUCLEOTIDE SEQUENCE</scope>
</reference>
<evidence type="ECO:0000313" key="5">
    <source>
        <dbReference type="EMBL" id="MPM44426.1"/>
    </source>
</evidence>
<evidence type="ECO:0000259" key="4">
    <source>
        <dbReference type="Pfam" id="PF01923"/>
    </source>
</evidence>
<dbReference type="InterPro" id="IPR029499">
    <property type="entry name" value="PduO-typ"/>
</dbReference>
<evidence type="ECO:0000256" key="1">
    <source>
        <dbReference type="ARBA" id="ARBA00022679"/>
    </source>
</evidence>
<dbReference type="EC" id="2.5.1.17" evidence="5"/>
<proteinExistence type="predicted"/>